<keyword evidence="2" id="KW-0732">Signal</keyword>
<protein>
    <recommendedName>
        <fullName evidence="5">Lipoprotein</fullName>
    </recommendedName>
</protein>
<name>A0A4R7EQX0_9FLAO</name>
<dbReference type="EMBL" id="SOAG01000024">
    <property type="protein sequence ID" value="TDS54652.1"/>
    <property type="molecule type" value="Genomic_DNA"/>
</dbReference>
<dbReference type="OrthoDB" id="1451198at2"/>
<evidence type="ECO:0000256" key="2">
    <source>
        <dbReference type="SAM" id="SignalP"/>
    </source>
</evidence>
<proteinExistence type="predicted"/>
<feature type="signal peptide" evidence="2">
    <location>
        <begin position="1"/>
        <end position="21"/>
    </location>
</feature>
<evidence type="ECO:0000256" key="1">
    <source>
        <dbReference type="SAM" id="MobiDB-lite"/>
    </source>
</evidence>
<evidence type="ECO:0008006" key="5">
    <source>
        <dbReference type="Google" id="ProtNLM"/>
    </source>
</evidence>
<comment type="caution">
    <text evidence="3">The sequence shown here is derived from an EMBL/GenBank/DDBJ whole genome shotgun (WGS) entry which is preliminary data.</text>
</comment>
<dbReference type="RefSeq" id="WP_133713282.1">
    <property type="nucleotide sequence ID" value="NZ_SOAG01000024.1"/>
</dbReference>
<evidence type="ECO:0000313" key="4">
    <source>
        <dbReference type="Proteomes" id="UP000295215"/>
    </source>
</evidence>
<gene>
    <name evidence="3" type="ORF">C8P70_12448</name>
</gene>
<dbReference type="AlphaFoldDB" id="A0A4R7EQX0"/>
<accession>A0A4R7EQX0</accession>
<feature type="compositionally biased region" description="Polar residues" evidence="1">
    <location>
        <begin position="70"/>
        <end position="80"/>
    </location>
</feature>
<reference evidence="3 4" key="1">
    <citation type="submission" date="2019-03" db="EMBL/GenBank/DDBJ databases">
        <title>Genomic Encyclopedia of Archaeal and Bacterial Type Strains, Phase II (KMG-II): from individual species to whole genera.</title>
        <authorList>
            <person name="Goeker M."/>
        </authorList>
    </citation>
    <scope>NUCLEOTIDE SEQUENCE [LARGE SCALE GENOMIC DNA]</scope>
    <source>
        <strain evidence="3 4">DSM 28213</strain>
    </source>
</reference>
<evidence type="ECO:0000313" key="3">
    <source>
        <dbReference type="EMBL" id="TDS54652.1"/>
    </source>
</evidence>
<sequence>MLKVKFLLLYTVFLSLCFSSCKDTSKNATSLNKSEKSSQQEKAVQIPMHGTGENSSSSSNKRFEMDKTTQEMLQNQKKEE</sequence>
<feature type="chain" id="PRO_5020489890" description="Lipoprotein" evidence="2">
    <location>
        <begin position="22"/>
        <end position="80"/>
    </location>
</feature>
<dbReference type="Proteomes" id="UP000295215">
    <property type="component" value="Unassembled WGS sequence"/>
</dbReference>
<organism evidence="3 4">
    <name type="scientific">Myroides indicus</name>
    <dbReference type="NCBI Taxonomy" id="1323422"/>
    <lineage>
        <taxon>Bacteria</taxon>
        <taxon>Pseudomonadati</taxon>
        <taxon>Bacteroidota</taxon>
        <taxon>Flavobacteriia</taxon>
        <taxon>Flavobacteriales</taxon>
        <taxon>Flavobacteriaceae</taxon>
        <taxon>Myroides</taxon>
    </lineage>
</organism>
<keyword evidence="4" id="KW-1185">Reference proteome</keyword>
<feature type="region of interest" description="Disordered" evidence="1">
    <location>
        <begin position="24"/>
        <end position="80"/>
    </location>
</feature>